<dbReference type="Proteomes" id="UP000306340">
    <property type="component" value="Unassembled WGS sequence"/>
</dbReference>
<dbReference type="Gene3D" id="2.30.30.40">
    <property type="entry name" value="SH3 Domains"/>
    <property type="match status" value="1"/>
</dbReference>
<feature type="domain" description="SH3b" evidence="1">
    <location>
        <begin position="100"/>
        <end position="165"/>
    </location>
</feature>
<proteinExistence type="predicted"/>
<evidence type="ECO:0000259" key="1">
    <source>
        <dbReference type="PROSITE" id="PS51781"/>
    </source>
</evidence>
<comment type="caution">
    <text evidence="2">The sequence shown here is derived from an EMBL/GenBank/DDBJ whole genome shotgun (WGS) entry which is preliminary data.</text>
</comment>
<protein>
    <submittedName>
        <fullName evidence="2">SH3 domain-containing protein</fullName>
    </submittedName>
</protein>
<dbReference type="PROSITE" id="PS51781">
    <property type="entry name" value="SH3B"/>
    <property type="match status" value="1"/>
</dbReference>
<organism evidence="2 3">
    <name type="scientific">Cereibacter changlensis</name>
    <dbReference type="NCBI Taxonomy" id="402884"/>
    <lineage>
        <taxon>Bacteria</taxon>
        <taxon>Pseudomonadati</taxon>
        <taxon>Pseudomonadota</taxon>
        <taxon>Alphaproteobacteria</taxon>
        <taxon>Rhodobacterales</taxon>
        <taxon>Paracoccaceae</taxon>
        <taxon>Cereibacter</taxon>
    </lineage>
</organism>
<reference evidence="2 3" key="1">
    <citation type="submission" date="2019-04" db="EMBL/GenBank/DDBJ databases">
        <title>Crypto-aerobic microbial life in anoxic (sulfidic) marine sediments.</title>
        <authorList>
            <person name="Bhattacharya S."/>
            <person name="Roy C."/>
            <person name="Mondal N."/>
            <person name="Sarkar J."/>
            <person name="Mandal S."/>
            <person name="Rameez M.J."/>
            <person name="Ghosh W."/>
        </authorList>
    </citation>
    <scope>NUCLEOTIDE SEQUENCE [LARGE SCALE GENOMIC DNA]</scope>
    <source>
        <strain evidence="2 3">SBBC</strain>
    </source>
</reference>
<dbReference type="AlphaFoldDB" id="A0A4U0YXM5"/>
<evidence type="ECO:0000313" key="3">
    <source>
        <dbReference type="Proteomes" id="UP000306340"/>
    </source>
</evidence>
<dbReference type="InterPro" id="IPR003646">
    <property type="entry name" value="SH3-like_bac-type"/>
</dbReference>
<gene>
    <name evidence="2" type="ORF">FAZ78_05180</name>
</gene>
<dbReference type="Pfam" id="PF08239">
    <property type="entry name" value="SH3_3"/>
    <property type="match status" value="1"/>
</dbReference>
<accession>A0A4U0YXM5</accession>
<dbReference type="SMART" id="SM00287">
    <property type="entry name" value="SH3b"/>
    <property type="match status" value="1"/>
</dbReference>
<evidence type="ECO:0000313" key="2">
    <source>
        <dbReference type="EMBL" id="TKA97582.1"/>
    </source>
</evidence>
<sequence>MLRLTFLLCAALFLTMLIGGRDYGQMRPGLAAAVVTPEAEAQPLIQPVEVASLDAETPTLSASAQAAVQLPVPPKPSIVVLPAPERVEPVALAAPVEETMPLLYVTAELVNVRSGPSTRFPVIGRLAEGEAALLVGADEAGWAPIRIEGDGVEGFVSSKYLSSVAPF</sequence>
<dbReference type="EMBL" id="SWAU01000030">
    <property type="protein sequence ID" value="TKA97582.1"/>
    <property type="molecule type" value="Genomic_DNA"/>
</dbReference>
<name>A0A4U0YXM5_9RHOB</name>
<dbReference type="RefSeq" id="WP_136791614.1">
    <property type="nucleotide sequence ID" value="NZ_SWAU01000030.1"/>
</dbReference>